<name>A0ABY0FLV6_9BACT</name>
<dbReference type="InterPro" id="IPR017871">
    <property type="entry name" value="ABC_transporter-like_CS"/>
</dbReference>
<reference evidence="5 6" key="2">
    <citation type="journal article" date="2020" name="Cell Rep.">
        <title>Acquisition and Adaptation of Ultra-small Parasitic Reduced Genome Bacteria to Mammalian Hosts.</title>
        <authorList>
            <person name="McLean J.S."/>
            <person name="Bor B."/>
            <person name="Kerns K.A."/>
            <person name="Liu Q."/>
            <person name="To T.T."/>
            <person name="Solden L."/>
            <person name="Hendrickson E.L."/>
            <person name="Wrighton K."/>
            <person name="Shi W."/>
            <person name="He X."/>
        </authorList>
    </citation>
    <scope>NUCLEOTIDE SEQUENCE [LARGE SCALE GENOMIC DNA]</scope>
    <source>
        <strain evidence="5 6">TM7_KMM_G3_1_HOT_351</strain>
    </source>
</reference>
<keyword evidence="3" id="KW-0067">ATP-binding</keyword>
<accession>A0ABY0FLV6</accession>
<dbReference type="SUPFAM" id="SSF52540">
    <property type="entry name" value="P-loop containing nucleoside triphosphate hydrolases"/>
    <property type="match status" value="1"/>
</dbReference>
<dbReference type="PROSITE" id="PS50893">
    <property type="entry name" value="ABC_TRANSPORTER_2"/>
    <property type="match status" value="1"/>
</dbReference>
<organism evidence="5 6">
    <name type="scientific">Candidatus Nanosyncoccus nanoralicus</name>
    <dbReference type="NCBI Taxonomy" id="2171996"/>
    <lineage>
        <taxon>Bacteria</taxon>
        <taxon>Candidatus Saccharimonadota</taxon>
        <taxon>Candidatus Nanosyncoccalia</taxon>
        <taxon>Candidatus Nanosyncoccales</taxon>
        <taxon>Candidatus Nanosyncoccaceae</taxon>
        <taxon>Candidatus Nanosyncoccus</taxon>
    </lineage>
</organism>
<dbReference type="Gene3D" id="3.40.50.300">
    <property type="entry name" value="P-loop containing nucleotide triphosphate hydrolases"/>
    <property type="match status" value="1"/>
</dbReference>
<proteinExistence type="inferred from homology"/>
<keyword evidence="2" id="KW-0547">Nucleotide-binding</keyword>
<dbReference type="InterPro" id="IPR003439">
    <property type="entry name" value="ABC_transporter-like_ATP-bd"/>
</dbReference>
<dbReference type="SMART" id="SM00382">
    <property type="entry name" value="AAA"/>
    <property type="match status" value="1"/>
</dbReference>
<sequence>MQGPGLENVIMDKMLSVKNITVLAGEGEKSKKIIENLSLEVAQGETVVILGPNGAGKSTLGAAMMGDPKLKIPEGEIRFLGENITNMKVDERAKLGMMMTMQNPVEAPGISTTNVIRAALNARGENLSLDKIREQISIVCKKLKTNIFFAEREINYKFSGGEKKKNEVLQALVLKPKLLILDEIDSGLDVDAADLISELLSELQEESKTTLLIVTHNMRILRSLKVDRVCILKSGQIVKTGTTELLESIEKNGFEGIL</sequence>
<feature type="domain" description="ABC transporter" evidence="4">
    <location>
        <begin position="15"/>
        <end position="258"/>
    </location>
</feature>
<evidence type="ECO:0000313" key="6">
    <source>
        <dbReference type="Proteomes" id="UP001191004"/>
    </source>
</evidence>
<evidence type="ECO:0000256" key="3">
    <source>
        <dbReference type="ARBA" id="ARBA00022840"/>
    </source>
</evidence>
<comment type="caution">
    <text evidence="5">The sequence shown here is derived from an EMBL/GenBank/DDBJ whole genome shotgun (WGS) entry which is preliminary data.</text>
</comment>
<dbReference type="PROSITE" id="PS00211">
    <property type="entry name" value="ABC_TRANSPORTER_1"/>
    <property type="match status" value="1"/>
</dbReference>
<dbReference type="EMBL" id="PRLL01000002">
    <property type="protein sequence ID" value="RYC73902.1"/>
    <property type="molecule type" value="Genomic_DNA"/>
</dbReference>
<keyword evidence="6" id="KW-1185">Reference proteome</keyword>
<gene>
    <name evidence="5" type="primary">sufC</name>
    <name evidence="5" type="ORF">G3KMM_00130</name>
</gene>
<evidence type="ECO:0000256" key="2">
    <source>
        <dbReference type="ARBA" id="ARBA00022741"/>
    </source>
</evidence>
<dbReference type="InterPro" id="IPR003593">
    <property type="entry name" value="AAA+_ATPase"/>
</dbReference>
<evidence type="ECO:0000256" key="1">
    <source>
        <dbReference type="ARBA" id="ARBA00006216"/>
    </source>
</evidence>
<evidence type="ECO:0000313" key="5">
    <source>
        <dbReference type="EMBL" id="RYC73902.1"/>
    </source>
</evidence>
<dbReference type="NCBIfam" id="TIGR01978">
    <property type="entry name" value="sufC"/>
    <property type="match status" value="1"/>
</dbReference>
<dbReference type="Proteomes" id="UP001191004">
    <property type="component" value="Unassembled WGS sequence"/>
</dbReference>
<dbReference type="InterPro" id="IPR010230">
    <property type="entry name" value="FeS-cluster_ATPase_SufC"/>
</dbReference>
<dbReference type="Pfam" id="PF00005">
    <property type="entry name" value="ABC_tran"/>
    <property type="match status" value="1"/>
</dbReference>
<dbReference type="PANTHER" id="PTHR43204">
    <property type="entry name" value="ABC TRANSPORTER I FAMILY MEMBER 6, CHLOROPLASTIC"/>
    <property type="match status" value="1"/>
</dbReference>
<evidence type="ECO:0000259" key="4">
    <source>
        <dbReference type="PROSITE" id="PS50893"/>
    </source>
</evidence>
<reference evidence="5 6" key="1">
    <citation type="journal article" date="2018" name="bioRxiv">
        <title>Evidence of independent acquisition and adaption of ultra-small bacteria to human hosts across the highly diverse yet reduced genomes of the phylum Saccharibacteria.</title>
        <authorList>
            <person name="McLean J.S."/>
            <person name="Bor B."/>
            <person name="To T.T."/>
            <person name="Liu Q."/>
            <person name="Kearns K.A."/>
            <person name="Solden L.M."/>
            <person name="Wrighton K.C."/>
            <person name="He X."/>
            <person name="Shi W."/>
        </authorList>
    </citation>
    <scope>NUCLEOTIDE SEQUENCE [LARGE SCALE GENOMIC DNA]</scope>
    <source>
        <strain evidence="5 6">TM7_KMM_G3_1_HOT_351</strain>
    </source>
</reference>
<comment type="similarity">
    <text evidence="1">Belongs to the ABC transporter superfamily. Ycf16 family.</text>
</comment>
<protein>
    <submittedName>
        <fullName evidence="5">Vegetative protein 296</fullName>
    </submittedName>
</protein>
<dbReference type="PANTHER" id="PTHR43204:SF1">
    <property type="entry name" value="ABC TRANSPORTER I FAMILY MEMBER 6, CHLOROPLASTIC"/>
    <property type="match status" value="1"/>
</dbReference>
<dbReference type="InterPro" id="IPR027417">
    <property type="entry name" value="P-loop_NTPase"/>
</dbReference>